<protein>
    <submittedName>
        <fullName evidence="3">Uncharacterized protein</fullName>
    </submittedName>
</protein>
<keyword evidence="4" id="KW-1185">Reference proteome</keyword>
<evidence type="ECO:0000313" key="3">
    <source>
        <dbReference type="EMBL" id="QHT71934.1"/>
    </source>
</evidence>
<proteinExistence type="predicted"/>
<feature type="transmembrane region" description="Helical" evidence="1">
    <location>
        <begin position="53"/>
        <end position="74"/>
    </location>
</feature>
<feature type="chain" id="PRO_5025663238" evidence="2">
    <location>
        <begin position="28"/>
        <end position="98"/>
    </location>
</feature>
<evidence type="ECO:0000313" key="4">
    <source>
        <dbReference type="Proteomes" id="UP000480178"/>
    </source>
</evidence>
<sequence>MKLLVKKAWIVICLLTLLSLLPQETNAQCAMCRATVENNVSSGESSIGAGLNKGILFLLATPYAIFCVIAYFWYRNSRREYEKRLKTASYSRSKVSPA</sequence>
<evidence type="ECO:0000256" key="1">
    <source>
        <dbReference type="SAM" id="Phobius"/>
    </source>
</evidence>
<dbReference type="AlphaFoldDB" id="A0A6C0GVW0"/>
<dbReference type="KEGG" id="rhoz:GXP67_07995"/>
<keyword evidence="1" id="KW-0472">Membrane</keyword>
<name>A0A6C0GVW0_9BACT</name>
<evidence type="ECO:0000256" key="2">
    <source>
        <dbReference type="SAM" id="SignalP"/>
    </source>
</evidence>
<keyword evidence="1" id="KW-1133">Transmembrane helix</keyword>
<organism evidence="3 4">
    <name type="scientific">Rhodocytophaga rosea</name>
    <dbReference type="NCBI Taxonomy" id="2704465"/>
    <lineage>
        <taxon>Bacteria</taxon>
        <taxon>Pseudomonadati</taxon>
        <taxon>Bacteroidota</taxon>
        <taxon>Cytophagia</taxon>
        <taxon>Cytophagales</taxon>
        <taxon>Rhodocytophagaceae</taxon>
        <taxon>Rhodocytophaga</taxon>
    </lineage>
</organism>
<keyword evidence="2" id="KW-0732">Signal</keyword>
<keyword evidence="1" id="KW-0812">Transmembrane</keyword>
<gene>
    <name evidence="3" type="ORF">GXP67_07995</name>
</gene>
<reference evidence="3 4" key="1">
    <citation type="submission" date="2020-01" db="EMBL/GenBank/DDBJ databases">
        <authorList>
            <person name="Kim M.K."/>
        </authorList>
    </citation>
    <scope>NUCLEOTIDE SEQUENCE [LARGE SCALE GENOMIC DNA]</scope>
    <source>
        <strain evidence="3 4">172606-1</strain>
    </source>
</reference>
<dbReference type="EMBL" id="CP048222">
    <property type="protein sequence ID" value="QHT71934.1"/>
    <property type="molecule type" value="Genomic_DNA"/>
</dbReference>
<accession>A0A6C0GVW0</accession>
<dbReference type="Proteomes" id="UP000480178">
    <property type="component" value="Chromosome"/>
</dbReference>
<feature type="signal peptide" evidence="2">
    <location>
        <begin position="1"/>
        <end position="27"/>
    </location>
</feature>